<keyword evidence="3" id="KW-1185">Reference proteome</keyword>
<reference evidence="2" key="1">
    <citation type="submission" date="2023-10" db="EMBL/GenBank/DDBJ databases">
        <authorList>
            <person name="Chen Y."/>
            <person name="Shah S."/>
            <person name="Dougan E. K."/>
            <person name="Thang M."/>
            <person name="Chan C."/>
        </authorList>
    </citation>
    <scope>NUCLEOTIDE SEQUENCE [LARGE SCALE GENOMIC DNA]</scope>
</reference>
<sequence>MSAAPDRRAALAAARGATQAVHAAAGLARGTGAVRLLRSAEGICRAAVAKLEAELRAPPAAEKTPPPGEGPPAPAAGPAAAAPPGGACRRRRRARRARRAGAVGGRAAEGPSEAEAEEESDVVAAEAAAERAEASARAEAGAGGAAAAGSGGAGTGGAPMGLVLVRVPSAAEPTTKNEDEEMAELNDEWADTAPVRLAHSPPAGPASRRDAILAPFAVSPIFSFDPALAATWEGRTAEELEQLAPWLQDELAALGHAPCAPGMLGADGAPP</sequence>
<name>A0ABN9RW23_9DINO</name>
<feature type="compositionally biased region" description="Acidic residues" evidence="1">
    <location>
        <begin position="112"/>
        <end position="121"/>
    </location>
</feature>
<feature type="compositionally biased region" description="Pro residues" evidence="1">
    <location>
        <begin position="64"/>
        <end position="75"/>
    </location>
</feature>
<gene>
    <name evidence="2" type="ORF">PCOR1329_LOCUS23632</name>
</gene>
<feature type="region of interest" description="Disordered" evidence="1">
    <location>
        <begin position="57"/>
        <end position="136"/>
    </location>
</feature>
<accession>A0ABN9RW23</accession>
<feature type="compositionally biased region" description="Low complexity" evidence="1">
    <location>
        <begin position="76"/>
        <end position="87"/>
    </location>
</feature>
<feature type="compositionally biased region" description="Basic residues" evidence="1">
    <location>
        <begin position="88"/>
        <end position="99"/>
    </location>
</feature>
<dbReference type="EMBL" id="CAUYUJ010008031">
    <property type="protein sequence ID" value="CAK0822681.1"/>
    <property type="molecule type" value="Genomic_DNA"/>
</dbReference>
<comment type="caution">
    <text evidence="2">The sequence shown here is derived from an EMBL/GenBank/DDBJ whole genome shotgun (WGS) entry which is preliminary data.</text>
</comment>
<evidence type="ECO:0000256" key="1">
    <source>
        <dbReference type="SAM" id="MobiDB-lite"/>
    </source>
</evidence>
<organism evidence="2 3">
    <name type="scientific">Prorocentrum cordatum</name>
    <dbReference type="NCBI Taxonomy" id="2364126"/>
    <lineage>
        <taxon>Eukaryota</taxon>
        <taxon>Sar</taxon>
        <taxon>Alveolata</taxon>
        <taxon>Dinophyceae</taxon>
        <taxon>Prorocentrales</taxon>
        <taxon>Prorocentraceae</taxon>
        <taxon>Prorocentrum</taxon>
    </lineage>
</organism>
<protein>
    <submittedName>
        <fullName evidence="2">Uncharacterized protein</fullName>
    </submittedName>
</protein>
<evidence type="ECO:0000313" key="2">
    <source>
        <dbReference type="EMBL" id="CAK0822681.1"/>
    </source>
</evidence>
<evidence type="ECO:0000313" key="3">
    <source>
        <dbReference type="Proteomes" id="UP001189429"/>
    </source>
</evidence>
<dbReference type="Proteomes" id="UP001189429">
    <property type="component" value="Unassembled WGS sequence"/>
</dbReference>
<proteinExistence type="predicted"/>